<evidence type="ECO:0000259" key="8">
    <source>
        <dbReference type="Pfam" id="PF10502"/>
    </source>
</evidence>
<accession>A0A7X2NIC3</accession>
<name>A0A7X2NIC3_9CLOT</name>
<feature type="active site" evidence="6">
    <location>
        <position position="46"/>
    </location>
</feature>
<dbReference type="GO" id="GO:0004252">
    <property type="term" value="F:serine-type endopeptidase activity"/>
    <property type="evidence" value="ECO:0007669"/>
    <property type="project" value="InterPro"/>
</dbReference>
<dbReference type="InterPro" id="IPR019533">
    <property type="entry name" value="Peptidase_S26"/>
</dbReference>
<comment type="similarity">
    <text evidence="3 7">Belongs to the peptidase S26 family.</text>
</comment>
<gene>
    <name evidence="9" type="primary">lepB</name>
    <name evidence="9" type="ORF">FYJ39_01540</name>
</gene>
<feature type="domain" description="Peptidase S26" evidence="8">
    <location>
        <begin position="16"/>
        <end position="171"/>
    </location>
</feature>
<protein>
    <recommendedName>
        <fullName evidence="4 7">Signal peptidase I</fullName>
        <ecNumber evidence="4 7">3.4.21.89</ecNumber>
    </recommendedName>
</protein>
<dbReference type="GO" id="GO:0006465">
    <property type="term" value="P:signal peptide processing"/>
    <property type="evidence" value="ECO:0007669"/>
    <property type="project" value="InterPro"/>
</dbReference>
<evidence type="ECO:0000256" key="6">
    <source>
        <dbReference type="PIRSR" id="PIRSR600223-1"/>
    </source>
</evidence>
<reference evidence="9 10" key="1">
    <citation type="submission" date="2019-08" db="EMBL/GenBank/DDBJ databases">
        <title>In-depth cultivation of the pig gut microbiome towards novel bacterial diversity and tailored functional studies.</title>
        <authorList>
            <person name="Wylensek D."/>
            <person name="Hitch T.C.A."/>
            <person name="Clavel T."/>
        </authorList>
    </citation>
    <scope>NUCLEOTIDE SEQUENCE [LARGE SCALE GENOMIC DNA]</scope>
    <source>
        <strain evidence="9 10">WCA-389-WT-23D1</strain>
    </source>
</reference>
<dbReference type="PROSITE" id="PS00760">
    <property type="entry name" value="SPASE_I_2"/>
    <property type="match status" value="1"/>
</dbReference>
<dbReference type="Proteomes" id="UP000429958">
    <property type="component" value="Unassembled WGS sequence"/>
</dbReference>
<evidence type="ECO:0000313" key="9">
    <source>
        <dbReference type="EMBL" id="MSS35298.1"/>
    </source>
</evidence>
<evidence type="ECO:0000256" key="4">
    <source>
        <dbReference type="ARBA" id="ARBA00013208"/>
    </source>
</evidence>
<keyword evidence="7" id="KW-0472">Membrane</keyword>
<keyword evidence="7" id="KW-0645">Protease</keyword>
<proteinExistence type="inferred from homology"/>
<organism evidence="9 10">
    <name type="scientific">Clostridium porci</name>
    <dbReference type="NCBI Taxonomy" id="2605778"/>
    <lineage>
        <taxon>Bacteria</taxon>
        <taxon>Bacillati</taxon>
        <taxon>Bacillota</taxon>
        <taxon>Clostridia</taxon>
        <taxon>Eubacteriales</taxon>
        <taxon>Clostridiaceae</taxon>
        <taxon>Clostridium</taxon>
    </lineage>
</organism>
<feature type="transmembrane region" description="Helical" evidence="7">
    <location>
        <begin position="18"/>
        <end position="37"/>
    </location>
</feature>
<evidence type="ECO:0000313" key="10">
    <source>
        <dbReference type="Proteomes" id="UP000429958"/>
    </source>
</evidence>
<dbReference type="AlphaFoldDB" id="A0A7X2NIC3"/>
<dbReference type="PANTHER" id="PTHR43390">
    <property type="entry name" value="SIGNAL PEPTIDASE I"/>
    <property type="match status" value="1"/>
</dbReference>
<sequence>MEFYVNEDTAWLRRSVRWAVHIVVVIACAWFLVYGFCTQVPVTGNSMQPVLDADDVVLVNRLAYDLGKPERFDIVVFEREDQKKNVKRIIGLPGETVQIKGGFIFIDGELLNAESDLERVSLAGRADTPIQLEEGEYFLLGDNRDSSEDSRFSNIGNVKREQIQGKVWFRMFPLLKMDFISSR</sequence>
<keyword evidence="7" id="KW-0812">Transmembrane</keyword>
<comment type="caution">
    <text evidence="9">The sequence shown here is derived from an EMBL/GenBank/DDBJ whole genome shotgun (WGS) entry which is preliminary data.</text>
</comment>
<dbReference type="InterPro" id="IPR036286">
    <property type="entry name" value="LexA/Signal_pep-like_sf"/>
</dbReference>
<dbReference type="EMBL" id="VUMD01000001">
    <property type="protein sequence ID" value="MSS35298.1"/>
    <property type="molecule type" value="Genomic_DNA"/>
</dbReference>
<dbReference type="Pfam" id="PF10502">
    <property type="entry name" value="Peptidase_S26"/>
    <property type="match status" value="1"/>
</dbReference>
<keyword evidence="10" id="KW-1185">Reference proteome</keyword>
<dbReference type="InterPro" id="IPR019757">
    <property type="entry name" value="Pept_S26A_signal_pept_1_Lys-AS"/>
</dbReference>
<dbReference type="PANTHER" id="PTHR43390:SF1">
    <property type="entry name" value="CHLOROPLAST PROCESSING PEPTIDASE"/>
    <property type="match status" value="1"/>
</dbReference>
<evidence type="ECO:0000256" key="2">
    <source>
        <dbReference type="ARBA" id="ARBA00004401"/>
    </source>
</evidence>
<evidence type="ECO:0000256" key="7">
    <source>
        <dbReference type="RuleBase" id="RU362042"/>
    </source>
</evidence>
<keyword evidence="7" id="KW-1133">Transmembrane helix</keyword>
<dbReference type="NCBIfam" id="TIGR02227">
    <property type="entry name" value="sigpep_I_bact"/>
    <property type="match status" value="1"/>
</dbReference>
<evidence type="ECO:0000256" key="3">
    <source>
        <dbReference type="ARBA" id="ARBA00009370"/>
    </source>
</evidence>
<dbReference type="RefSeq" id="WP_154470700.1">
    <property type="nucleotide sequence ID" value="NZ_DBEWUL010000165.1"/>
</dbReference>
<keyword evidence="5 7" id="KW-0378">Hydrolase</keyword>
<dbReference type="Gene3D" id="2.10.109.10">
    <property type="entry name" value="Umud Fragment, subunit A"/>
    <property type="match status" value="1"/>
</dbReference>
<dbReference type="GO" id="GO:0005886">
    <property type="term" value="C:plasma membrane"/>
    <property type="evidence" value="ECO:0007669"/>
    <property type="project" value="UniProtKB-SubCell"/>
</dbReference>
<evidence type="ECO:0000256" key="1">
    <source>
        <dbReference type="ARBA" id="ARBA00000677"/>
    </source>
</evidence>
<dbReference type="PRINTS" id="PR00727">
    <property type="entry name" value="LEADERPTASE"/>
</dbReference>
<dbReference type="GO" id="GO:0009003">
    <property type="term" value="F:signal peptidase activity"/>
    <property type="evidence" value="ECO:0007669"/>
    <property type="project" value="UniProtKB-EC"/>
</dbReference>
<evidence type="ECO:0000256" key="5">
    <source>
        <dbReference type="ARBA" id="ARBA00022801"/>
    </source>
</evidence>
<comment type="catalytic activity">
    <reaction evidence="1 7">
        <text>Cleavage of hydrophobic, N-terminal signal or leader sequences from secreted and periplasmic proteins.</text>
        <dbReference type="EC" id="3.4.21.89"/>
    </reaction>
</comment>
<comment type="subcellular location">
    <subcellularLocation>
        <location evidence="2">Cell membrane</location>
        <topology evidence="2">Single-pass type II membrane protein</topology>
    </subcellularLocation>
    <subcellularLocation>
        <location evidence="7">Membrane</location>
        <topology evidence="7">Single-pass type II membrane protein</topology>
    </subcellularLocation>
</comment>
<dbReference type="CDD" id="cd06530">
    <property type="entry name" value="S26_SPase_I"/>
    <property type="match status" value="1"/>
</dbReference>
<dbReference type="EC" id="3.4.21.89" evidence="4 7"/>
<feature type="active site" evidence="6">
    <location>
        <position position="87"/>
    </location>
</feature>
<dbReference type="SUPFAM" id="SSF51306">
    <property type="entry name" value="LexA/Signal peptidase"/>
    <property type="match status" value="1"/>
</dbReference>
<dbReference type="InterPro" id="IPR000223">
    <property type="entry name" value="Pept_S26A_signal_pept_1"/>
</dbReference>